<accession>A0A495XNK4</accession>
<dbReference type="RefSeq" id="WP_170199974.1">
    <property type="nucleotide sequence ID" value="NZ_JBIUBA010000003.1"/>
</dbReference>
<feature type="chain" id="PRO_5019848849" evidence="2">
    <location>
        <begin position="25"/>
        <end position="56"/>
    </location>
</feature>
<dbReference type="Proteomes" id="UP000272729">
    <property type="component" value="Unassembled WGS sequence"/>
</dbReference>
<dbReference type="AlphaFoldDB" id="A0A495XNK4"/>
<evidence type="ECO:0000313" key="3">
    <source>
        <dbReference type="EMBL" id="RKT74476.1"/>
    </source>
</evidence>
<evidence type="ECO:0000256" key="2">
    <source>
        <dbReference type="SAM" id="SignalP"/>
    </source>
</evidence>
<keyword evidence="4" id="KW-1185">Reference proteome</keyword>
<dbReference type="EMBL" id="RBXR01000001">
    <property type="protein sequence ID" value="RKT74476.1"/>
    <property type="molecule type" value="Genomic_DNA"/>
</dbReference>
<reference evidence="3 4" key="1">
    <citation type="submission" date="2018-10" db="EMBL/GenBank/DDBJ databases">
        <title>Sequencing the genomes of 1000 actinobacteria strains.</title>
        <authorList>
            <person name="Klenk H.-P."/>
        </authorList>
    </citation>
    <scope>NUCLEOTIDE SEQUENCE [LARGE SCALE GENOMIC DNA]</scope>
    <source>
        <strain evidence="3 4">DSM 43911</strain>
    </source>
</reference>
<sequence>MNIRTSVAGAALVLAALAITAGQAAVSAAGSHDTGTSLSMYAEERGGGGEGGSSGS</sequence>
<evidence type="ECO:0000256" key="1">
    <source>
        <dbReference type="SAM" id="MobiDB-lite"/>
    </source>
</evidence>
<feature type="signal peptide" evidence="2">
    <location>
        <begin position="1"/>
        <end position="24"/>
    </location>
</feature>
<feature type="region of interest" description="Disordered" evidence="1">
    <location>
        <begin position="30"/>
        <end position="56"/>
    </location>
</feature>
<protein>
    <submittedName>
        <fullName evidence="3">Uncharacterized protein</fullName>
    </submittedName>
</protein>
<name>A0A495XNK4_9PSEU</name>
<evidence type="ECO:0000313" key="4">
    <source>
        <dbReference type="Proteomes" id="UP000272729"/>
    </source>
</evidence>
<gene>
    <name evidence="3" type="ORF">DFJ66_7836</name>
</gene>
<organism evidence="3 4">
    <name type="scientific">Saccharothrix variisporea</name>
    <dbReference type="NCBI Taxonomy" id="543527"/>
    <lineage>
        <taxon>Bacteria</taxon>
        <taxon>Bacillati</taxon>
        <taxon>Actinomycetota</taxon>
        <taxon>Actinomycetes</taxon>
        <taxon>Pseudonocardiales</taxon>
        <taxon>Pseudonocardiaceae</taxon>
        <taxon>Saccharothrix</taxon>
    </lineage>
</organism>
<proteinExistence type="predicted"/>
<keyword evidence="2" id="KW-0732">Signal</keyword>
<comment type="caution">
    <text evidence="3">The sequence shown here is derived from an EMBL/GenBank/DDBJ whole genome shotgun (WGS) entry which is preliminary data.</text>
</comment>